<evidence type="ECO:0000256" key="2">
    <source>
        <dbReference type="ARBA" id="ARBA00022741"/>
    </source>
</evidence>
<dbReference type="InterPro" id="IPR027417">
    <property type="entry name" value="P-loop_NTPase"/>
</dbReference>
<dbReference type="InterPro" id="IPR051120">
    <property type="entry name" value="ABC_AA/LPS_Transport"/>
</dbReference>
<accession>A0A0K0Y5A4</accession>
<keyword evidence="5" id="KW-1185">Reference proteome</keyword>
<dbReference type="InterPro" id="IPR003593">
    <property type="entry name" value="AAA+_ATPase"/>
</dbReference>
<dbReference type="KEGG" id="otm:OSB_14600"/>
<dbReference type="PANTHER" id="PTHR45772:SF9">
    <property type="entry name" value="CONSERVED COMPONENT OF ABC TRANSPORTER FOR NATURAL AMINO ACIDS"/>
    <property type="match status" value="1"/>
</dbReference>
<dbReference type="InterPro" id="IPR017871">
    <property type="entry name" value="ABC_transporter-like_CS"/>
</dbReference>
<dbReference type="GO" id="GO:0016887">
    <property type="term" value="F:ATP hydrolysis activity"/>
    <property type="evidence" value="ECO:0007669"/>
    <property type="project" value="InterPro"/>
</dbReference>
<evidence type="ECO:0000256" key="1">
    <source>
        <dbReference type="ARBA" id="ARBA00022448"/>
    </source>
</evidence>
<dbReference type="AlphaFoldDB" id="A0A0K0Y5A4"/>
<sequence length="259" mass="28171">MSASEVVLSVAGLAKNFGGLHAVRGVDFHVDKGAIVGLIGPNGAGKTTTFNMIAGELPPSSGKITLNGEDITGQRTDVLYHKGLMRTFQLSHEYARMTSLENLMVAAPDQTGESIWSSWFTNGRVKKREAEVIELARDTLEFLGLTHVGEELAGNLSGGQKKLLEIGRTMMNDSKVVLLDEPGAGVNPTLMRKVAEMIEQLNEERGYTFCIIEHDMDMIARLCGKVVVLAEGQVLMEGTMDEVRNDERVIDAYFGGEVV</sequence>
<organism evidence="4 5">
    <name type="scientific">Octadecabacter temperatus</name>
    <dbReference type="NCBI Taxonomy" id="1458307"/>
    <lineage>
        <taxon>Bacteria</taxon>
        <taxon>Pseudomonadati</taxon>
        <taxon>Pseudomonadota</taxon>
        <taxon>Alphaproteobacteria</taxon>
        <taxon>Rhodobacterales</taxon>
        <taxon>Roseobacteraceae</taxon>
        <taxon>Octadecabacter</taxon>
    </lineage>
</organism>
<keyword evidence="3 4" id="KW-0067">ATP-binding</keyword>
<dbReference type="Gene3D" id="3.40.50.300">
    <property type="entry name" value="P-loop containing nucleotide triphosphate hydrolases"/>
    <property type="match status" value="1"/>
</dbReference>
<keyword evidence="4" id="KW-0378">Hydrolase</keyword>
<dbReference type="Proteomes" id="UP000067444">
    <property type="component" value="Chromosome"/>
</dbReference>
<dbReference type="Pfam" id="PF00005">
    <property type="entry name" value="ABC_tran"/>
    <property type="match status" value="1"/>
</dbReference>
<keyword evidence="2" id="KW-0547">Nucleotide-binding</keyword>
<dbReference type="RefSeq" id="WP_049834348.1">
    <property type="nucleotide sequence ID" value="NZ_CP012160.1"/>
</dbReference>
<dbReference type="EMBL" id="CP012160">
    <property type="protein sequence ID" value="AKS46012.1"/>
    <property type="molecule type" value="Genomic_DNA"/>
</dbReference>
<evidence type="ECO:0000313" key="5">
    <source>
        <dbReference type="Proteomes" id="UP000067444"/>
    </source>
</evidence>
<gene>
    <name evidence="4" type="primary">lptB_4</name>
    <name evidence="4" type="ORF">OSB_14600</name>
</gene>
<dbReference type="PATRIC" id="fig|1458307.3.peg.1478"/>
<dbReference type="FunFam" id="3.40.50.300:FF:000421">
    <property type="entry name" value="Branched-chain amino acid ABC transporter ATP-binding protein"/>
    <property type="match status" value="1"/>
</dbReference>
<reference evidence="4 5" key="1">
    <citation type="journal article" date="2015" name="Genome Announc.">
        <title>Closed Genome Sequence of Octadecabacter temperatus SB1, the First Mesophilic Species of the Genus Octadecabacter.</title>
        <authorList>
            <person name="Voget S."/>
            <person name="Billerbeck S."/>
            <person name="Simon M."/>
            <person name="Daniel R."/>
        </authorList>
    </citation>
    <scope>NUCLEOTIDE SEQUENCE [LARGE SCALE GENOMIC DNA]</scope>
    <source>
        <strain evidence="4 5">SB1</strain>
    </source>
</reference>
<evidence type="ECO:0000256" key="3">
    <source>
        <dbReference type="ARBA" id="ARBA00022840"/>
    </source>
</evidence>
<dbReference type="GO" id="GO:0005524">
    <property type="term" value="F:ATP binding"/>
    <property type="evidence" value="ECO:0007669"/>
    <property type="project" value="UniProtKB-KW"/>
</dbReference>
<evidence type="ECO:0000313" key="4">
    <source>
        <dbReference type="EMBL" id="AKS46012.1"/>
    </source>
</evidence>
<dbReference type="STRING" id="1458307.OSB_14600"/>
<dbReference type="SMART" id="SM00382">
    <property type="entry name" value="AAA"/>
    <property type="match status" value="1"/>
</dbReference>
<dbReference type="CDD" id="cd03219">
    <property type="entry name" value="ABC_Mj1267_LivG_branched"/>
    <property type="match status" value="1"/>
</dbReference>
<dbReference type="SUPFAM" id="SSF52540">
    <property type="entry name" value="P-loop containing nucleoside triphosphate hydrolases"/>
    <property type="match status" value="1"/>
</dbReference>
<dbReference type="EC" id="3.6.3.-" evidence="4"/>
<dbReference type="GO" id="GO:0005886">
    <property type="term" value="C:plasma membrane"/>
    <property type="evidence" value="ECO:0007669"/>
    <property type="project" value="TreeGrafter"/>
</dbReference>
<dbReference type="InterPro" id="IPR032823">
    <property type="entry name" value="BCA_ABC_TP_C"/>
</dbReference>
<keyword evidence="1" id="KW-0813">Transport</keyword>
<dbReference type="OrthoDB" id="9806149at2"/>
<dbReference type="Pfam" id="PF12399">
    <property type="entry name" value="BCA_ABC_TP_C"/>
    <property type="match status" value="1"/>
</dbReference>
<dbReference type="InterPro" id="IPR003439">
    <property type="entry name" value="ABC_transporter-like_ATP-bd"/>
</dbReference>
<protein>
    <submittedName>
        <fullName evidence="4">Lipopolysaccharide export system ATP-binding protein LptB</fullName>
        <ecNumber evidence="4">3.6.3.-</ecNumber>
    </submittedName>
</protein>
<dbReference type="PROSITE" id="PS50893">
    <property type="entry name" value="ABC_TRANSPORTER_2"/>
    <property type="match status" value="1"/>
</dbReference>
<proteinExistence type="predicted"/>
<dbReference type="PROSITE" id="PS00211">
    <property type="entry name" value="ABC_TRANSPORTER_1"/>
    <property type="match status" value="1"/>
</dbReference>
<dbReference type="PANTHER" id="PTHR45772">
    <property type="entry name" value="CONSERVED COMPONENT OF ABC TRANSPORTER FOR NATURAL AMINO ACIDS-RELATED"/>
    <property type="match status" value="1"/>
</dbReference>
<name>A0A0K0Y5A4_9RHOB</name>